<comment type="caution">
    <text evidence="1">The sequence shown here is derived from an EMBL/GenBank/DDBJ whole genome shotgun (WGS) entry which is preliminary data.</text>
</comment>
<evidence type="ECO:0000313" key="1">
    <source>
        <dbReference type="EMBL" id="RGS42386.1"/>
    </source>
</evidence>
<evidence type="ECO:0000313" key="2">
    <source>
        <dbReference type="Proteomes" id="UP000266172"/>
    </source>
</evidence>
<dbReference type="RefSeq" id="WP_118096626.1">
    <property type="nucleotide sequence ID" value="NZ_DBFVHP010000002.1"/>
</dbReference>
<protein>
    <recommendedName>
        <fullName evidence="3">DUF4320 family protein</fullName>
    </recommendedName>
</protein>
<name>A0A395VF03_9FIRM</name>
<organism evidence="1 2">
    <name type="scientific">Roseburia hominis</name>
    <dbReference type="NCBI Taxonomy" id="301301"/>
    <lineage>
        <taxon>Bacteria</taxon>
        <taxon>Bacillati</taxon>
        <taxon>Bacillota</taxon>
        <taxon>Clostridia</taxon>
        <taxon>Lachnospirales</taxon>
        <taxon>Lachnospiraceae</taxon>
        <taxon>Roseburia</taxon>
    </lineage>
</organism>
<sequence>MKYVIEAFSILFTLMAGLYGSVSVISVSGQIAAAKEYKADVIAEIENSNFNPSVIAACTSQADAEGYQLTVSDCTYDALGDLNTAEVILTYEYNLPFFGVSGTRTTRGIAR</sequence>
<gene>
    <name evidence="1" type="ORF">DWX93_03420</name>
</gene>
<reference evidence="1 2" key="1">
    <citation type="submission" date="2018-08" db="EMBL/GenBank/DDBJ databases">
        <title>A genome reference for cultivated species of the human gut microbiota.</title>
        <authorList>
            <person name="Zou Y."/>
            <person name="Xue W."/>
            <person name="Luo G."/>
        </authorList>
    </citation>
    <scope>NUCLEOTIDE SEQUENCE [LARGE SCALE GENOMIC DNA]</scope>
    <source>
        <strain evidence="1 2">AF22-12AC</strain>
    </source>
</reference>
<accession>A0A395VF03</accession>
<dbReference type="AlphaFoldDB" id="A0A395VF03"/>
<evidence type="ECO:0008006" key="3">
    <source>
        <dbReference type="Google" id="ProtNLM"/>
    </source>
</evidence>
<dbReference type="Proteomes" id="UP000266172">
    <property type="component" value="Unassembled WGS sequence"/>
</dbReference>
<dbReference type="EMBL" id="QRVL01000001">
    <property type="protein sequence ID" value="RGS42386.1"/>
    <property type="molecule type" value="Genomic_DNA"/>
</dbReference>
<proteinExistence type="predicted"/>